<evidence type="ECO:0000256" key="2">
    <source>
        <dbReference type="ARBA" id="ARBA00022723"/>
    </source>
</evidence>
<keyword evidence="2" id="KW-0479">Metal-binding</keyword>
<protein>
    <submittedName>
        <fullName evidence="5">Metalloenzyme</fullName>
    </submittedName>
</protein>
<dbReference type="GO" id="GO:0043094">
    <property type="term" value="P:metabolic compound salvage"/>
    <property type="evidence" value="ECO:0007669"/>
    <property type="project" value="InterPro"/>
</dbReference>
<feature type="domain" description="Metalloenzyme" evidence="4">
    <location>
        <begin position="209"/>
        <end position="305"/>
    </location>
</feature>
<evidence type="ECO:0000313" key="6">
    <source>
        <dbReference type="Proteomes" id="UP000249061"/>
    </source>
</evidence>
<accession>A0A2W5T4L3</accession>
<dbReference type="InterPro" id="IPR010045">
    <property type="entry name" value="DeoB"/>
</dbReference>
<reference evidence="5 6" key="1">
    <citation type="submission" date="2017-08" db="EMBL/GenBank/DDBJ databases">
        <title>Infants hospitalized years apart are colonized by the same room-sourced microbial strains.</title>
        <authorList>
            <person name="Brooks B."/>
            <person name="Olm M.R."/>
            <person name="Firek B.A."/>
            <person name="Baker R."/>
            <person name="Thomas B.C."/>
            <person name="Morowitz M.J."/>
            <person name="Banfield J.F."/>
        </authorList>
    </citation>
    <scope>NUCLEOTIDE SEQUENCE [LARGE SCALE GENOMIC DNA]</scope>
    <source>
        <strain evidence="5">S2_003_000_R2_14</strain>
    </source>
</reference>
<dbReference type="GO" id="GO:0008973">
    <property type="term" value="F:phosphopentomutase activity"/>
    <property type="evidence" value="ECO:0007669"/>
    <property type="project" value="InterPro"/>
</dbReference>
<dbReference type="InterPro" id="IPR017850">
    <property type="entry name" value="Alkaline_phosphatase_core_sf"/>
</dbReference>
<name>A0A2W5T4L3_9BACT</name>
<gene>
    <name evidence="5" type="ORF">DI536_28700</name>
</gene>
<keyword evidence="3" id="KW-0464">Manganese</keyword>
<sequence length="307" mass="32831">MRVAILFTDGVGVGVRDASTNPLARADYLLSQFADGSGAPLPLGGTRHDVDTTFGVPGRPQSASNQTAIFTGRPAPRIIGRHVLGYPNVALREILSAHSIVRDVLASGRTATFANSYPVAYLEALGLKHRDGAADGVVIPPRFVKKLKPSASTLAMAAADVELRTLDDARNERGLTHDIDGSTANRRRLAVPARDPKRAAEIFWSLAADFTLFEHYLADEAGHSQDFTAATQAISTFDAFAREVIARRPEDAQVLICSDHGNVEDLSTRSHTLNRVSVLSFGAGALPTMETVADVGRAVLELLGVQR</sequence>
<evidence type="ECO:0000256" key="3">
    <source>
        <dbReference type="ARBA" id="ARBA00023211"/>
    </source>
</evidence>
<dbReference type="AlphaFoldDB" id="A0A2W5T4L3"/>
<dbReference type="SUPFAM" id="SSF53649">
    <property type="entry name" value="Alkaline phosphatase-like"/>
    <property type="match status" value="1"/>
</dbReference>
<dbReference type="Pfam" id="PF01676">
    <property type="entry name" value="Metalloenzyme"/>
    <property type="match status" value="1"/>
</dbReference>
<dbReference type="GO" id="GO:0005829">
    <property type="term" value="C:cytosol"/>
    <property type="evidence" value="ECO:0007669"/>
    <property type="project" value="TreeGrafter"/>
</dbReference>
<evidence type="ECO:0000313" key="5">
    <source>
        <dbReference type="EMBL" id="PZR07116.1"/>
    </source>
</evidence>
<comment type="caution">
    <text evidence="5">The sequence shown here is derived from an EMBL/GenBank/DDBJ whole genome shotgun (WGS) entry which is preliminary data.</text>
</comment>
<proteinExistence type="inferred from homology"/>
<organism evidence="5 6">
    <name type="scientific">Archangium gephyra</name>
    <dbReference type="NCBI Taxonomy" id="48"/>
    <lineage>
        <taxon>Bacteria</taxon>
        <taxon>Pseudomonadati</taxon>
        <taxon>Myxococcota</taxon>
        <taxon>Myxococcia</taxon>
        <taxon>Myxococcales</taxon>
        <taxon>Cystobacterineae</taxon>
        <taxon>Archangiaceae</taxon>
        <taxon>Archangium</taxon>
    </lineage>
</organism>
<dbReference type="InterPro" id="IPR006124">
    <property type="entry name" value="Metalloenzyme"/>
</dbReference>
<dbReference type="PANTHER" id="PTHR21110">
    <property type="entry name" value="PHOSPHOPENTOMUTASE"/>
    <property type="match status" value="1"/>
</dbReference>
<dbReference type="Gene3D" id="3.40.720.10">
    <property type="entry name" value="Alkaline Phosphatase, subunit A"/>
    <property type="match status" value="1"/>
</dbReference>
<evidence type="ECO:0000256" key="1">
    <source>
        <dbReference type="ARBA" id="ARBA00010373"/>
    </source>
</evidence>
<evidence type="ECO:0000259" key="4">
    <source>
        <dbReference type="Pfam" id="PF01676"/>
    </source>
</evidence>
<dbReference type="GO" id="GO:0000287">
    <property type="term" value="F:magnesium ion binding"/>
    <property type="evidence" value="ECO:0007669"/>
    <property type="project" value="InterPro"/>
</dbReference>
<dbReference type="GO" id="GO:0009117">
    <property type="term" value="P:nucleotide metabolic process"/>
    <property type="evidence" value="ECO:0007669"/>
    <property type="project" value="InterPro"/>
</dbReference>
<dbReference type="EMBL" id="QFQP01000034">
    <property type="protein sequence ID" value="PZR07116.1"/>
    <property type="molecule type" value="Genomic_DNA"/>
</dbReference>
<dbReference type="Proteomes" id="UP000249061">
    <property type="component" value="Unassembled WGS sequence"/>
</dbReference>
<comment type="similarity">
    <text evidence="1">Belongs to the phosphopentomutase family.</text>
</comment>
<dbReference type="PANTHER" id="PTHR21110:SF0">
    <property type="entry name" value="PHOSPHOPENTOMUTASE"/>
    <property type="match status" value="1"/>
</dbReference>